<protein>
    <recommendedName>
        <fullName evidence="4">HupE/UreJ family protein</fullName>
    </recommendedName>
</protein>
<proteinExistence type="predicted"/>
<accession>A0A831RTT1</accession>
<dbReference type="EMBL" id="DRLF01000099">
    <property type="protein sequence ID" value="HEC05709.1"/>
    <property type="molecule type" value="Genomic_DNA"/>
</dbReference>
<organism evidence="3">
    <name type="scientific">Thiolapillus brandeum</name>
    <dbReference type="NCBI Taxonomy" id="1076588"/>
    <lineage>
        <taxon>Bacteria</taxon>
        <taxon>Pseudomonadati</taxon>
        <taxon>Pseudomonadota</taxon>
        <taxon>Gammaproteobacteria</taxon>
        <taxon>Chromatiales</taxon>
        <taxon>Sedimenticolaceae</taxon>
        <taxon>Thiolapillus</taxon>
    </lineage>
</organism>
<feature type="transmembrane region" description="Helical" evidence="1">
    <location>
        <begin position="88"/>
        <end position="107"/>
    </location>
</feature>
<evidence type="ECO:0000313" key="3">
    <source>
        <dbReference type="EMBL" id="HEC05709.1"/>
    </source>
</evidence>
<feature type="chain" id="PRO_5033045368" description="HupE/UreJ family protein" evidence="2">
    <location>
        <begin position="24"/>
        <end position="174"/>
    </location>
</feature>
<dbReference type="Pfam" id="PF04955">
    <property type="entry name" value="HupE_UreJ"/>
    <property type="match status" value="1"/>
</dbReference>
<feature type="transmembrane region" description="Helical" evidence="1">
    <location>
        <begin position="144"/>
        <end position="165"/>
    </location>
</feature>
<gene>
    <name evidence="3" type="ORF">ENJ12_02575</name>
</gene>
<dbReference type="InterPro" id="IPR007038">
    <property type="entry name" value="HupE_UreJ"/>
</dbReference>
<keyword evidence="1" id="KW-0812">Transmembrane</keyword>
<evidence type="ECO:0000256" key="2">
    <source>
        <dbReference type="SAM" id="SignalP"/>
    </source>
</evidence>
<sequence length="174" mass="18085">MSKERFYCVTFLAALLAPGIALAHTGMGNTGIVAGFLHPLTGWDHVLFALAAGLWLGSNRFSLKQGLATILSPLMAGMLIGANGSHGVFMEVLLGVSVATAVVMLLPRLSPGRLSGIALLSTFALMHGLAHGHEMIGLSLQGSLTAAAIAFSTGGIFFAGHLTSLKSHFLHPQR</sequence>
<reference evidence="3" key="1">
    <citation type="journal article" date="2020" name="mSystems">
        <title>Genome- and Community-Level Interaction Insights into Carbon Utilization and Element Cycling Functions of Hydrothermarchaeota in Hydrothermal Sediment.</title>
        <authorList>
            <person name="Zhou Z."/>
            <person name="Liu Y."/>
            <person name="Xu W."/>
            <person name="Pan J."/>
            <person name="Luo Z.H."/>
            <person name="Li M."/>
        </authorList>
    </citation>
    <scope>NUCLEOTIDE SEQUENCE [LARGE SCALE GENOMIC DNA]</scope>
    <source>
        <strain evidence="3">HyVt-458</strain>
    </source>
</reference>
<dbReference type="Proteomes" id="UP000886339">
    <property type="component" value="Unassembled WGS sequence"/>
</dbReference>
<name>A0A831RTT1_9GAMM</name>
<keyword evidence="1" id="KW-1133">Transmembrane helix</keyword>
<feature type="transmembrane region" description="Helical" evidence="1">
    <location>
        <begin position="33"/>
        <end position="56"/>
    </location>
</feature>
<evidence type="ECO:0000256" key="1">
    <source>
        <dbReference type="SAM" id="Phobius"/>
    </source>
</evidence>
<keyword evidence="1" id="KW-0472">Membrane</keyword>
<comment type="caution">
    <text evidence="3">The sequence shown here is derived from an EMBL/GenBank/DDBJ whole genome shotgun (WGS) entry which is preliminary data.</text>
</comment>
<dbReference type="AlphaFoldDB" id="A0A831RTT1"/>
<keyword evidence="2" id="KW-0732">Signal</keyword>
<evidence type="ECO:0008006" key="4">
    <source>
        <dbReference type="Google" id="ProtNLM"/>
    </source>
</evidence>
<feature type="signal peptide" evidence="2">
    <location>
        <begin position="1"/>
        <end position="23"/>
    </location>
</feature>